<dbReference type="InterPro" id="IPR009057">
    <property type="entry name" value="Homeodomain-like_sf"/>
</dbReference>
<dbReference type="InterPro" id="IPR050109">
    <property type="entry name" value="HTH-type_TetR-like_transc_reg"/>
</dbReference>
<dbReference type="PANTHER" id="PTHR30055:SF151">
    <property type="entry name" value="TRANSCRIPTIONAL REGULATORY PROTEIN"/>
    <property type="match status" value="1"/>
</dbReference>
<dbReference type="OrthoDB" id="2570341at2"/>
<accession>A0A1J0VQP2</accession>
<dbReference type="SUPFAM" id="SSF46689">
    <property type="entry name" value="Homeodomain-like"/>
    <property type="match status" value="1"/>
</dbReference>
<evidence type="ECO:0000256" key="2">
    <source>
        <dbReference type="ARBA" id="ARBA00023015"/>
    </source>
</evidence>
<dbReference type="PRINTS" id="PR00400">
    <property type="entry name" value="TETREPRESSOR"/>
</dbReference>
<dbReference type="InterPro" id="IPR001647">
    <property type="entry name" value="HTH_TetR"/>
</dbReference>
<dbReference type="PROSITE" id="PS50977">
    <property type="entry name" value="HTH_TETR_2"/>
    <property type="match status" value="1"/>
</dbReference>
<evidence type="ECO:0000256" key="6">
    <source>
        <dbReference type="SAM" id="MobiDB-lite"/>
    </source>
</evidence>
<evidence type="ECO:0000256" key="5">
    <source>
        <dbReference type="PROSITE-ProRule" id="PRU00335"/>
    </source>
</evidence>
<evidence type="ECO:0000256" key="4">
    <source>
        <dbReference type="ARBA" id="ARBA00023163"/>
    </source>
</evidence>
<dbReference type="GO" id="GO:0046677">
    <property type="term" value="P:response to antibiotic"/>
    <property type="evidence" value="ECO:0007669"/>
    <property type="project" value="InterPro"/>
</dbReference>
<keyword evidence="3 5" id="KW-0238">DNA-binding</keyword>
<dbReference type="RefSeq" id="WP_071927529.1">
    <property type="nucleotide sequence ID" value="NZ_CP018082.1"/>
</dbReference>
<feature type="DNA-binding region" description="H-T-H motif" evidence="5">
    <location>
        <begin position="49"/>
        <end position="68"/>
    </location>
</feature>
<dbReference type="SUPFAM" id="SSF48498">
    <property type="entry name" value="Tetracyclin repressor-like, C-terminal domain"/>
    <property type="match status" value="1"/>
</dbReference>
<dbReference type="PANTHER" id="PTHR30055">
    <property type="entry name" value="HTH-TYPE TRANSCRIPTIONAL REGULATOR RUTR"/>
    <property type="match status" value="1"/>
</dbReference>
<dbReference type="Pfam" id="PF00440">
    <property type="entry name" value="TetR_N"/>
    <property type="match status" value="1"/>
</dbReference>
<keyword evidence="2" id="KW-0805">Transcription regulation</keyword>
<reference evidence="8" key="1">
    <citation type="submission" date="2016-11" db="EMBL/GenBank/DDBJ databases">
        <authorList>
            <person name="Jaros S."/>
            <person name="Januszkiewicz K."/>
            <person name="Wedrychowicz H."/>
        </authorList>
    </citation>
    <scope>NUCLEOTIDE SEQUENCE [LARGE SCALE GENOMIC DNA]</scope>
    <source>
        <strain evidence="8">Y48</strain>
    </source>
</reference>
<dbReference type="GO" id="GO:0003700">
    <property type="term" value="F:DNA-binding transcription factor activity"/>
    <property type="evidence" value="ECO:0007669"/>
    <property type="project" value="TreeGrafter"/>
</dbReference>
<evidence type="ECO:0000256" key="3">
    <source>
        <dbReference type="ARBA" id="ARBA00023125"/>
    </source>
</evidence>
<dbReference type="InterPro" id="IPR004111">
    <property type="entry name" value="Repressor_TetR_C"/>
</dbReference>
<feature type="domain" description="HTH tetR-type" evidence="7">
    <location>
        <begin position="26"/>
        <end position="86"/>
    </location>
</feature>
<keyword evidence="9" id="KW-1185">Reference proteome</keyword>
<feature type="compositionally biased region" description="Basic and acidic residues" evidence="6">
    <location>
        <begin position="1"/>
        <end position="12"/>
    </location>
</feature>
<dbReference type="InterPro" id="IPR003012">
    <property type="entry name" value="Tet_transcr_reg_TetR"/>
</dbReference>
<keyword evidence="4" id="KW-0804">Transcription</keyword>
<gene>
    <name evidence="8" type="ORF">BOX37_10745</name>
</gene>
<dbReference type="Gene3D" id="1.10.10.60">
    <property type="entry name" value="Homeodomain-like"/>
    <property type="match status" value="1"/>
</dbReference>
<sequence length="280" mass="31097">MVSKAEDPDHGVELLWGDGARQSRPGLSPNRIVDSAIELADAEGLDGLSMRKVAERLGFTTMSIYRHIPGRDQLIDLMLDAVQGQNPLAPLGGGWRARLESCARSGWELRKRHPWMAEVRGTRHLPGPHGIAVYEHMLSTLADTGLPPAQVIAAITLVGRFVDAEAQTLVETARQERRSGVGEQEWWGARDSLYDRLGSYPTLTALWEAGGYDAPEDSFEFGLARLLDGIDVLITRYRDETRDVICPVCGTAVHQSTPGRPRVYCSRACQQRAYRRRHDT</sequence>
<dbReference type="Gene3D" id="1.10.357.10">
    <property type="entry name" value="Tetracycline Repressor, domain 2"/>
    <property type="match status" value="1"/>
</dbReference>
<keyword evidence="1" id="KW-0678">Repressor</keyword>
<name>A0A1J0VQP2_9NOCA</name>
<dbReference type="Pfam" id="PF02909">
    <property type="entry name" value="TetR_C_1"/>
    <property type="match status" value="1"/>
</dbReference>
<evidence type="ECO:0000256" key="1">
    <source>
        <dbReference type="ARBA" id="ARBA00022491"/>
    </source>
</evidence>
<protein>
    <submittedName>
        <fullName evidence="8">TetR family transcriptional regulator</fullName>
    </submittedName>
</protein>
<dbReference type="AlphaFoldDB" id="A0A1J0VQP2"/>
<dbReference type="InterPro" id="IPR036271">
    <property type="entry name" value="Tet_transcr_reg_TetR-rel_C_sf"/>
</dbReference>
<proteinExistence type="predicted"/>
<dbReference type="GO" id="GO:0000976">
    <property type="term" value="F:transcription cis-regulatory region binding"/>
    <property type="evidence" value="ECO:0007669"/>
    <property type="project" value="TreeGrafter"/>
</dbReference>
<dbReference type="EMBL" id="CP018082">
    <property type="protein sequence ID" value="APE34349.1"/>
    <property type="molecule type" value="Genomic_DNA"/>
</dbReference>
<feature type="region of interest" description="Disordered" evidence="6">
    <location>
        <begin position="1"/>
        <end position="21"/>
    </location>
</feature>
<dbReference type="GO" id="GO:0045892">
    <property type="term" value="P:negative regulation of DNA-templated transcription"/>
    <property type="evidence" value="ECO:0007669"/>
    <property type="project" value="InterPro"/>
</dbReference>
<dbReference type="Proteomes" id="UP000183810">
    <property type="component" value="Chromosome"/>
</dbReference>
<organism evidence="8 9">
    <name type="scientific">Nocardia mangyaensis</name>
    <dbReference type="NCBI Taxonomy" id="2213200"/>
    <lineage>
        <taxon>Bacteria</taxon>
        <taxon>Bacillati</taxon>
        <taxon>Actinomycetota</taxon>
        <taxon>Actinomycetes</taxon>
        <taxon>Mycobacteriales</taxon>
        <taxon>Nocardiaceae</taxon>
        <taxon>Nocardia</taxon>
    </lineage>
</organism>
<evidence type="ECO:0000313" key="8">
    <source>
        <dbReference type="EMBL" id="APE34349.1"/>
    </source>
</evidence>
<evidence type="ECO:0000313" key="9">
    <source>
        <dbReference type="Proteomes" id="UP000183810"/>
    </source>
</evidence>
<dbReference type="KEGG" id="nsl:BOX37_10745"/>
<evidence type="ECO:0000259" key="7">
    <source>
        <dbReference type="PROSITE" id="PS50977"/>
    </source>
</evidence>